<keyword evidence="3" id="KW-0812">Transmembrane</keyword>
<dbReference type="GO" id="GO:0102704">
    <property type="term" value="F:GDP-Man:Man(2)GlcNAc(2)-PP-Dol alpha-1,6-mannosyltransferase activity"/>
    <property type="evidence" value="ECO:0007669"/>
    <property type="project" value="UniProtKB-UniRule"/>
</dbReference>
<feature type="region of interest" description="Disordered" evidence="4">
    <location>
        <begin position="230"/>
        <end position="255"/>
    </location>
</feature>
<comment type="subcellular location">
    <subcellularLocation>
        <location evidence="3">Endoplasmic reticulum membrane</location>
        <topology evidence="3">Single-pass membrane protein</topology>
    </subcellularLocation>
</comment>
<dbReference type="EMBL" id="HBGD01010389">
    <property type="protein sequence ID" value="CAD9085285.1"/>
    <property type="molecule type" value="Transcribed_RNA"/>
</dbReference>
<protein>
    <recommendedName>
        <fullName evidence="3">Alpha-1,3/1,6-mannosyltransferase ALG2</fullName>
        <ecNumber evidence="3">2.4.1.132</ecNumber>
        <ecNumber evidence="3">2.4.1.257</ecNumber>
    </recommendedName>
    <alternativeName>
        <fullName evidence="3">GDP-Man:Man(1)GlcNAc(2)-PP-Dol alpha-1,3-mannosyltransferase</fullName>
    </alternativeName>
</protein>
<gene>
    <name evidence="6" type="ORF">PCOS0759_LOCUS8539</name>
</gene>
<accession>A0A7S1PIT9</accession>
<dbReference type="PANTHER" id="PTHR45918">
    <property type="entry name" value="ALPHA-1,3/1,6-MANNOSYLTRANSFERASE ALG2"/>
    <property type="match status" value="1"/>
</dbReference>
<keyword evidence="1 3" id="KW-0328">Glycosyltransferase</keyword>
<comment type="pathway">
    <text evidence="3">Protein modification; protein glycosylation.</text>
</comment>
<comment type="function">
    <text evidence="3">Mannosylates Man(2)GlcNAc(2)-dolichol diphosphate and Man(1)GlcNAc(2)-dolichol diphosphate to form Man(3)GlcNAc(2)-dolichol diphosphate.</text>
</comment>
<dbReference type="GO" id="GO:0005789">
    <property type="term" value="C:endoplasmic reticulum membrane"/>
    <property type="evidence" value="ECO:0007669"/>
    <property type="project" value="UniProtKB-SubCell"/>
</dbReference>
<dbReference type="InterPro" id="IPR001296">
    <property type="entry name" value="Glyco_trans_1"/>
</dbReference>
<organism evidence="6">
    <name type="scientific">Percolomonas cosmopolitus</name>
    <dbReference type="NCBI Taxonomy" id="63605"/>
    <lineage>
        <taxon>Eukaryota</taxon>
        <taxon>Discoba</taxon>
        <taxon>Heterolobosea</taxon>
        <taxon>Tetramitia</taxon>
        <taxon>Eutetramitia</taxon>
        <taxon>Percolomonadidae</taxon>
        <taxon>Percolomonas</taxon>
    </lineage>
</organism>
<feature type="transmembrane region" description="Helical" evidence="3">
    <location>
        <begin position="192"/>
        <end position="211"/>
    </location>
</feature>
<keyword evidence="3" id="KW-0472">Membrane</keyword>
<name>A0A7S1PIT9_9EUKA</name>
<feature type="domain" description="Glycosyl transferase family 1" evidence="5">
    <location>
        <begin position="389"/>
        <end position="557"/>
    </location>
</feature>
<dbReference type="PANTHER" id="PTHR45918:SF1">
    <property type="entry name" value="ALPHA-1,3_1,6-MANNOSYLTRANSFERASE ALG2"/>
    <property type="match status" value="1"/>
</dbReference>
<dbReference type="UniPathway" id="UPA00378"/>
<evidence type="ECO:0000259" key="5">
    <source>
        <dbReference type="Pfam" id="PF00534"/>
    </source>
</evidence>
<dbReference type="InterPro" id="IPR027054">
    <property type="entry name" value="ALG2"/>
</dbReference>
<dbReference type="Pfam" id="PF00534">
    <property type="entry name" value="Glycos_transf_1"/>
    <property type="match status" value="1"/>
</dbReference>
<feature type="compositionally biased region" description="Polar residues" evidence="4">
    <location>
        <begin position="238"/>
        <end position="255"/>
    </location>
</feature>
<sequence>MTHTSPTTQKPPLNVAFFHPDLGLGGAERLIADACISLQNYGAGKVVESETNEKSNLMPPSPAFMTQNSPRFADSHGTANPPDSQLVSQNHVCLYTSHHDPSRCFKETIDGTIRVFVEGMEWPRVFQIPIGFQTNETTGTRELRYRSLGHIFWATWRMVWCVMRVMQVLRNESNKDAPPSTKYQKRSAFAELIVYIVGVVFQLLLMIWIALCTVFEALVHVVAVRTTKPSTKERTKKGSSSQDNGAYHSPTKTASASACPMLGYDVYIVDQVPIAVPLLKYLAPLKPNGERPLILFYCHFPDKLLALNRDSRNPFRRIYRWIFDYIEEWSMRQADVILVNSKFTRDIFKDSFPSIRVTPQVLYPSLVEEAYDAIPGDFENSSLFPVYKGGKHVVASINRFERKKNHMLALKAFNELKHMLPDFKQKCHLVIAGGYDERLQENVEVKAELEEAADKMGLKGQVTFKPSFSDADRYLLLHMSAAVVYTPQNEHFGIVPVEAMYCMRPVVAVNNGGPTESIAHGETGFLCEPQAQTFAKALADILSDRQMARQMGESGRLRVKGMFSLRAFGEALDEYCRTEIFHGSNKKDE</sequence>
<evidence type="ECO:0000256" key="1">
    <source>
        <dbReference type="ARBA" id="ARBA00022676"/>
    </source>
</evidence>
<comment type="similarity">
    <text evidence="3">Belongs to the glycosyltransferase group 1 family.</text>
</comment>
<keyword evidence="3" id="KW-1133">Transmembrane helix</keyword>
<keyword evidence="2 3" id="KW-0808">Transferase</keyword>
<dbReference type="Gene3D" id="3.40.50.2000">
    <property type="entry name" value="Glycogen Phosphorylase B"/>
    <property type="match status" value="1"/>
</dbReference>
<dbReference type="AlphaFoldDB" id="A0A7S1PIT9"/>
<evidence type="ECO:0000256" key="4">
    <source>
        <dbReference type="SAM" id="MobiDB-lite"/>
    </source>
</evidence>
<proteinExistence type="inferred from homology"/>
<dbReference type="SUPFAM" id="SSF53756">
    <property type="entry name" value="UDP-Glycosyltransferase/glycogen phosphorylase"/>
    <property type="match status" value="1"/>
</dbReference>
<evidence type="ECO:0000313" key="6">
    <source>
        <dbReference type="EMBL" id="CAD9085285.1"/>
    </source>
</evidence>
<evidence type="ECO:0000256" key="2">
    <source>
        <dbReference type="ARBA" id="ARBA00022679"/>
    </source>
</evidence>
<dbReference type="EC" id="2.4.1.132" evidence="3"/>
<comment type="catalytic activity">
    <reaction evidence="3">
        <text>a beta-D-Man-(1-&gt;4)-beta-D-GlcNAc-(1-&gt;4)-alpha-D-GlcNAc-diphospho-di-trans,poly-cis-dolichol + GDP-alpha-D-mannose = an alpha-D-Man-(1-&gt;3)-beta-D-Man-(1-&gt;4)-beta-D-GlcNAc-(1-&gt;4)-alpha-D-GlcNAc-diphospho-di-trans,poly-cis-dolichol + GDP + H(+)</text>
        <dbReference type="Rhea" id="RHEA:29515"/>
        <dbReference type="Rhea" id="RHEA-COMP:19511"/>
        <dbReference type="Rhea" id="RHEA-COMP:19513"/>
        <dbReference type="ChEBI" id="CHEBI:15378"/>
        <dbReference type="ChEBI" id="CHEBI:57527"/>
        <dbReference type="ChEBI" id="CHEBI:58189"/>
        <dbReference type="ChEBI" id="CHEBI:58472"/>
        <dbReference type="ChEBI" id="CHEBI:132510"/>
        <dbReference type="EC" id="2.4.1.132"/>
    </reaction>
    <physiologicalReaction direction="left-to-right" evidence="3">
        <dbReference type="Rhea" id="RHEA:29516"/>
    </physiologicalReaction>
</comment>
<comment type="catalytic activity">
    <reaction evidence="3">
        <text>an alpha-D-Man-(1-&gt;3)-beta-D-Man-(1-&gt;4)-beta-D-GlcNAc-(1-&gt;4)-alpha-D-GlcNAc-diphospho-di-trans,poly-cis-dolichol + GDP-alpha-D-mannose = an alpha-D-Man-(1-&gt;3)-[alpha-D-Man-(1-&gt;6)]-beta-D-Man-(1-&gt;4)-beta-D-GlcNAc-(1-&gt;4)-alpha-D-GlcNAc-diphospho-di-trans,poly-cis-dolichol + GDP + H(+)</text>
        <dbReference type="Rhea" id="RHEA:29519"/>
        <dbReference type="Rhea" id="RHEA-COMP:19513"/>
        <dbReference type="Rhea" id="RHEA-COMP:19515"/>
        <dbReference type="ChEBI" id="CHEBI:15378"/>
        <dbReference type="ChEBI" id="CHEBI:57527"/>
        <dbReference type="ChEBI" id="CHEBI:58189"/>
        <dbReference type="ChEBI" id="CHEBI:132510"/>
        <dbReference type="ChEBI" id="CHEBI:132511"/>
        <dbReference type="EC" id="2.4.1.257"/>
    </reaction>
    <physiologicalReaction direction="left-to-right" evidence="3">
        <dbReference type="Rhea" id="RHEA:29520"/>
    </physiologicalReaction>
</comment>
<evidence type="ECO:0000256" key="3">
    <source>
        <dbReference type="RuleBase" id="RU367136"/>
    </source>
</evidence>
<dbReference type="GO" id="GO:0004378">
    <property type="term" value="F:GDP-Man:Man(1)GlcNAc(2)-PP-Dol alpha-1,3-mannosyltransferase activity"/>
    <property type="evidence" value="ECO:0007669"/>
    <property type="project" value="UniProtKB-UniRule"/>
</dbReference>
<dbReference type="EC" id="2.4.1.257" evidence="3"/>
<reference evidence="6" key="1">
    <citation type="submission" date="2021-01" db="EMBL/GenBank/DDBJ databases">
        <authorList>
            <person name="Corre E."/>
            <person name="Pelletier E."/>
            <person name="Niang G."/>
            <person name="Scheremetjew M."/>
            <person name="Finn R."/>
            <person name="Kale V."/>
            <person name="Holt S."/>
            <person name="Cochrane G."/>
            <person name="Meng A."/>
            <person name="Brown T."/>
            <person name="Cohen L."/>
        </authorList>
    </citation>
    <scope>NUCLEOTIDE SEQUENCE</scope>
    <source>
        <strain evidence="6">WS</strain>
    </source>
</reference>